<dbReference type="InterPro" id="IPR016181">
    <property type="entry name" value="Acyl_CoA_acyltransferase"/>
</dbReference>
<protein>
    <submittedName>
        <fullName evidence="2">Putative acetyltransferase</fullName>
    </submittedName>
</protein>
<dbReference type="EMBL" id="FOVC01000004">
    <property type="protein sequence ID" value="SFN25459.1"/>
    <property type="molecule type" value="Genomic_DNA"/>
</dbReference>
<sequence>MLIRTEIGVDAASIDSLLRRCFIDSAEAELVQQLRENGLLTLGMVATDDDGQVLGYAAFSPVMLNNEDKGWVALAPLAVDESARGDSLGKKLIYEGLDALNEFGYSAIFVLGDPAYYGRYGFAPAARHQLSCRWPGSEATFQVYPLAEHAFDGLQGQIEFSAPFSRF</sequence>
<dbReference type="PROSITE" id="PS51186">
    <property type="entry name" value="GNAT"/>
    <property type="match status" value="1"/>
</dbReference>
<proteinExistence type="predicted"/>
<dbReference type="RefSeq" id="WP_092877053.1">
    <property type="nucleotide sequence ID" value="NZ_FOVC01000004.1"/>
</dbReference>
<dbReference type="Gene3D" id="3.40.630.30">
    <property type="match status" value="1"/>
</dbReference>
<dbReference type="OrthoDB" id="9797178at2"/>
<dbReference type="InterPro" id="IPR000182">
    <property type="entry name" value="GNAT_dom"/>
</dbReference>
<gene>
    <name evidence="2" type="ORF">SAMN05216516_104157</name>
</gene>
<evidence type="ECO:0000313" key="2">
    <source>
        <dbReference type="EMBL" id="SFN25459.1"/>
    </source>
</evidence>
<dbReference type="STRING" id="1367852.SAMN05216516_104157"/>
<accession>A0A1I4XJK7</accession>
<keyword evidence="3" id="KW-1185">Reference proteome</keyword>
<evidence type="ECO:0000313" key="3">
    <source>
        <dbReference type="Proteomes" id="UP000242222"/>
    </source>
</evidence>
<dbReference type="AlphaFoldDB" id="A0A1I4XJK7"/>
<organism evidence="2 3">
    <name type="scientific">Izhakiella capsodis</name>
    <dbReference type="NCBI Taxonomy" id="1367852"/>
    <lineage>
        <taxon>Bacteria</taxon>
        <taxon>Pseudomonadati</taxon>
        <taxon>Pseudomonadota</taxon>
        <taxon>Gammaproteobacteria</taxon>
        <taxon>Enterobacterales</taxon>
        <taxon>Erwiniaceae</taxon>
        <taxon>Izhakiella</taxon>
    </lineage>
</organism>
<feature type="domain" description="N-acetyltransferase" evidence="1">
    <location>
        <begin position="1"/>
        <end position="147"/>
    </location>
</feature>
<keyword evidence="2" id="KW-0808">Transferase</keyword>
<dbReference type="Proteomes" id="UP000242222">
    <property type="component" value="Unassembled WGS sequence"/>
</dbReference>
<evidence type="ECO:0000259" key="1">
    <source>
        <dbReference type="PROSITE" id="PS51186"/>
    </source>
</evidence>
<dbReference type="CDD" id="cd04301">
    <property type="entry name" value="NAT_SF"/>
    <property type="match status" value="1"/>
</dbReference>
<dbReference type="GO" id="GO:0016747">
    <property type="term" value="F:acyltransferase activity, transferring groups other than amino-acyl groups"/>
    <property type="evidence" value="ECO:0007669"/>
    <property type="project" value="InterPro"/>
</dbReference>
<dbReference type="Pfam" id="PF00583">
    <property type="entry name" value="Acetyltransf_1"/>
    <property type="match status" value="1"/>
</dbReference>
<name>A0A1I4XJK7_9GAMM</name>
<reference evidence="3" key="1">
    <citation type="submission" date="2016-10" db="EMBL/GenBank/DDBJ databases">
        <authorList>
            <person name="Varghese N."/>
            <person name="Submissions S."/>
        </authorList>
    </citation>
    <scope>NUCLEOTIDE SEQUENCE [LARGE SCALE GENOMIC DNA]</scope>
    <source>
        <strain evidence="3">N6PO6</strain>
    </source>
</reference>
<dbReference type="SUPFAM" id="SSF55729">
    <property type="entry name" value="Acyl-CoA N-acyltransferases (Nat)"/>
    <property type="match status" value="1"/>
</dbReference>